<gene>
    <name evidence="5" type="ORF">GO986_03460</name>
</gene>
<dbReference type="SUPFAM" id="SSF46785">
    <property type="entry name" value="Winged helix' DNA-binding domain"/>
    <property type="match status" value="1"/>
</dbReference>
<dbReference type="InterPro" id="IPR002577">
    <property type="entry name" value="HTH_HxlR"/>
</dbReference>
<evidence type="ECO:0000256" key="3">
    <source>
        <dbReference type="ARBA" id="ARBA00023163"/>
    </source>
</evidence>
<comment type="caution">
    <text evidence="5">The sequence shown here is derived from an EMBL/GenBank/DDBJ whole genome shotgun (WGS) entry which is preliminary data.</text>
</comment>
<dbReference type="PANTHER" id="PTHR33204">
    <property type="entry name" value="TRANSCRIPTIONAL REGULATOR, MARR FAMILY"/>
    <property type="match status" value="1"/>
</dbReference>
<dbReference type="Proteomes" id="UP000483286">
    <property type="component" value="Unassembled WGS sequence"/>
</dbReference>
<reference evidence="5 6" key="1">
    <citation type="submission" date="2019-12" db="EMBL/GenBank/DDBJ databases">
        <title>Deinococcus sp. HMF7620 Genome sequencing and assembly.</title>
        <authorList>
            <person name="Kang H."/>
            <person name="Kim H."/>
            <person name="Joh K."/>
        </authorList>
    </citation>
    <scope>NUCLEOTIDE SEQUENCE [LARGE SCALE GENOMIC DNA]</scope>
    <source>
        <strain evidence="5 6">HMF7620</strain>
    </source>
</reference>
<keyword evidence="1" id="KW-0805">Transcription regulation</keyword>
<keyword evidence="3" id="KW-0804">Transcription</keyword>
<dbReference type="Pfam" id="PF01638">
    <property type="entry name" value="HxlR"/>
    <property type="match status" value="1"/>
</dbReference>
<dbReference type="PANTHER" id="PTHR33204:SF39">
    <property type="entry name" value="TRANSCRIPTIONAL REGULATORY PROTEIN"/>
    <property type="match status" value="1"/>
</dbReference>
<organism evidence="5 6">
    <name type="scientific">Deinococcus arboris</name>
    <dbReference type="NCBI Taxonomy" id="2682977"/>
    <lineage>
        <taxon>Bacteria</taxon>
        <taxon>Thermotogati</taxon>
        <taxon>Deinococcota</taxon>
        <taxon>Deinococci</taxon>
        <taxon>Deinococcales</taxon>
        <taxon>Deinococcaceae</taxon>
        <taxon>Deinococcus</taxon>
    </lineage>
</organism>
<protein>
    <submittedName>
        <fullName evidence="5">Transcriptional regulator</fullName>
    </submittedName>
</protein>
<evidence type="ECO:0000256" key="1">
    <source>
        <dbReference type="ARBA" id="ARBA00023015"/>
    </source>
</evidence>
<accession>A0A7C9LJD9</accession>
<sequence length="134" mass="14729">MEDSTPREPSITDVPLCGPQADDAECPVRSILERVGDKWAASVIVNLAQGPARFSTLKRQIDGISQRMLTATLRKLERDGVVDRTVYPSIPPRVDYALTPLGQTLVPTIQALVQWALSNQAEIKAARAEYDAKE</sequence>
<evidence type="ECO:0000259" key="4">
    <source>
        <dbReference type="PROSITE" id="PS51118"/>
    </source>
</evidence>
<keyword evidence="2" id="KW-0238">DNA-binding</keyword>
<dbReference type="AlphaFoldDB" id="A0A7C9LJD9"/>
<dbReference type="InterPro" id="IPR036388">
    <property type="entry name" value="WH-like_DNA-bd_sf"/>
</dbReference>
<name>A0A7C9LJD9_9DEIO</name>
<evidence type="ECO:0000313" key="6">
    <source>
        <dbReference type="Proteomes" id="UP000483286"/>
    </source>
</evidence>
<dbReference type="EMBL" id="WQLB01000003">
    <property type="protein sequence ID" value="MVN85818.1"/>
    <property type="molecule type" value="Genomic_DNA"/>
</dbReference>
<keyword evidence="6" id="KW-1185">Reference proteome</keyword>
<dbReference type="Gene3D" id="1.10.10.10">
    <property type="entry name" value="Winged helix-like DNA-binding domain superfamily/Winged helix DNA-binding domain"/>
    <property type="match status" value="1"/>
</dbReference>
<evidence type="ECO:0000313" key="5">
    <source>
        <dbReference type="EMBL" id="MVN85818.1"/>
    </source>
</evidence>
<evidence type="ECO:0000256" key="2">
    <source>
        <dbReference type="ARBA" id="ARBA00023125"/>
    </source>
</evidence>
<proteinExistence type="predicted"/>
<dbReference type="PROSITE" id="PS51118">
    <property type="entry name" value="HTH_HXLR"/>
    <property type="match status" value="1"/>
</dbReference>
<dbReference type="GO" id="GO:0003677">
    <property type="term" value="F:DNA binding"/>
    <property type="evidence" value="ECO:0007669"/>
    <property type="project" value="UniProtKB-KW"/>
</dbReference>
<dbReference type="InterPro" id="IPR036390">
    <property type="entry name" value="WH_DNA-bd_sf"/>
</dbReference>
<feature type="domain" description="HTH hxlR-type" evidence="4">
    <location>
        <begin position="26"/>
        <end position="124"/>
    </location>
</feature>